<dbReference type="Proteomes" id="UP000294927">
    <property type="component" value="Unassembled WGS sequence"/>
</dbReference>
<accession>A0A4R7VY20</accession>
<dbReference type="InterPro" id="IPR013736">
    <property type="entry name" value="Xaa-Pro_dipept_C"/>
</dbReference>
<dbReference type="Pfam" id="PF08530">
    <property type="entry name" value="PepX_C"/>
    <property type="match status" value="1"/>
</dbReference>
<dbReference type="InterPro" id="IPR006311">
    <property type="entry name" value="TAT_signal"/>
</dbReference>
<protein>
    <submittedName>
        <fullName evidence="4">X-Pro dipeptidyl-peptidase</fullName>
    </submittedName>
</protein>
<dbReference type="AlphaFoldDB" id="A0A4R7VY20"/>
<dbReference type="InterPro" id="IPR029058">
    <property type="entry name" value="AB_hydrolase_fold"/>
</dbReference>
<sequence length="652" mass="70413">MALPPLRRAVLVAAAAVLAGLVIAPPAAVAAPRPPHVQGTRTVPVYDYSNAIRESVWVTTRLDNDGDGVPDKVAVDLVRPREAAAGRVPVIMDASPYYQCCGRGNESELKEYAADGTVTKFPLFYDNYFVPRGYAFAAVDFNGTSRSTGCGDVGGREEIEGVKAVIDWLNGRGRAAYADGTPARATWTTGKVGMIGKSWDGSVANGVAATGVEGLETIVPISAISSWYDYYRDNGALYTTDGGPHWLSGYVNGRPEEVCQPVRDAILTDSDNATGSFNAFWAERNFVPDARKVKASVFVVHGINDGNVEPKHFAQWWDALAKNRVPRKIWLSQEGHVDPFDFRRSEWVETLHRWFDYWLQDLPNGIMREPMSTIERAPDVWVNEPTWPARGTFTLPVSLGAGDGTAGTLNLTPTRPGTAVSVVDDPTLRERTLVANPNTPIAGRQVFLSAPLPRDLRISGTTTISLRVRVDKPNTELSARLVDYGTATRVNYQGSGEGIRTLTTESCYGASSPTDDACYRDTAKDVVMSDAAVMTRGWVDAAHRDSLSHPTPLQPGRWYTVNFDLMAHDVVLPAGRVLGLVLTVSDTQYTVPTSTGATVQVDLGRSRLGLPVSLAPGATALAETAVAPTVSAVNVTVPSTKMDRDLNRIPIG</sequence>
<evidence type="ECO:0000313" key="5">
    <source>
        <dbReference type="Proteomes" id="UP000294927"/>
    </source>
</evidence>
<name>A0A4R7VY20_9PSEU</name>
<dbReference type="NCBIfam" id="TIGR00976">
    <property type="entry name" value="CocE_NonD"/>
    <property type="match status" value="1"/>
</dbReference>
<dbReference type="GO" id="GO:0008239">
    <property type="term" value="F:dipeptidyl-peptidase activity"/>
    <property type="evidence" value="ECO:0007669"/>
    <property type="project" value="InterPro"/>
</dbReference>
<evidence type="ECO:0000259" key="3">
    <source>
        <dbReference type="SMART" id="SM00939"/>
    </source>
</evidence>
<dbReference type="InterPro" id="IPR008979">
    <property type="entry name" value="Galactose-bd-like_sf"/>
</dbReference>
<dbReference type="RefSeq" id="WP_133902173.1">
    <property type="nucleotide sequence ID" value="NZ_SOCP01000003.1"/>
</dbReference>
<keyword evidence="5" id="KW-1185">Reference proteome</keyword>
<gene>
    <name evidence="4" type="ORF">CLV71_103307</name>
</gene>
<evidence type="ECO:0000313" key="4">
    <source>
        <dbReference type="EMBL" id="TDV55066.1"/>
    </source>
</evidence>
<proteinExistence type="predicted"/>
<dbReference type="SMART" id="SM00939">
    <property type="entry name" value="PepX_C"/>
    <property type="match status" value="1"/>
</dbReference>
<dbReference type="NCBIfam" id="NF003780">
    <property type="entry name" value="PRK05371.1-1"/>
    <property type="match status" value="1"/>
</dbReference>
<dbReference type="Pfam" id="PF02129">
    <property type="entry name" value="Peptidase_S15"/>
    <property type="match status" value="1"/>
</dbReference>
<comment type="caution">
    <text evidence="4">The sequence shown here is derived from an EMBL/GenBank/DDBJ whole genome shotgun (WGS) entry which is preliminary data.</text>
</comment>
<feature type="chain" id="PRO_5020703464" evidence="2">
    <location>
        <begin position="31"/>
        <end position="652"/>
    </location>
</feature>
<evidence type="ECO:0000256" key="1">
    <source>
        <dbReference type="ARBA" id="ARBA00022801"/>
    </source>
</evidence>
<evidence type="ECO:0000256" key="2">
    <source>
        <dbReference type="SAM" id="SignalP"/>
    </source>
</evidence>
<keyword evidence="1" id="KW-0378">Hydrolase</keyword>
<dbReference type="OrthoDB" id="5240615at2"/>
<feature type="domain" description="Xaa-Pro dipeptidyl-peptidase C-terminal" evidence="3">
    <location>
        <begin position="352"/>
        <end position="609"/>
    </location>
</feature>
<dbReference type="SUPFAM" id="SSF49785">
    <property type="entry name" value="Galactose-binding domain-like"/>
    <property type="match status" value="1"/>
</dbReference>
<keyword evidence="2" id="KW-0732">Signal</keyword>
<dbReference type="PROSITE" id="PS51318">
    <property type="entry name" value="TAT"/>
    <property type="match status" value="1"/>
</dbReference>
<dbReference type="SUPFAM" id="SSF53474">
    <property type="entry name" value="alpha/beta-Hydrolases"/>
    <property type="match status" value="1"/>
</dbReference>
<dbReference type="Gene3D" id="3.40.50.1820">
    <property type="entry name" value="alpha/beta hydrolase"/>
    <property type="match status" value="2"/>
</dbReference>
<dbReference type="InterPro" id="IPR005674">
    <property type="entry name" value="CocE/Ser_esterase"/>
</dbReference>
<reference evidence="4 5" key="1">
    <citation type="submission" date="2019-03" db="EMBL/GenBank/DDBJ databases">
        <title>Genomic Encyclopedia of Archaeal and Bacterial Type Strains, Phase II (KMG-II): from individual species to whole genera.</title>
        <authorList>
            <person name="Goeker M."/>
        </authorList>
    </citation>
    <scope>NUCLEOTIDE SEQUENCE [LARGE SCALE GENOMIC DNA]</scope>
    <source>
        <strain evidence="4 5">DSM 45499</strain>
    </source>
</reference>
<dbReference type="EMBL" id="SOCP01000003">
    <property type="protein sequence ID" value="TDV55066.1"/>
    <property type="molecule type" value="Genomic_DNA"/>
</dbReference>
<feature type="signal peptide" evidence="2">
    <location>
        <begin position="1"/>
        <end position="30"/>
    </location>
</feature>
<dbReference type="InterPro" id="IPR000383">
    <property type="entry name" value="Xaa-Pro-like_dom"/>
</dbReference>
<dbReference type="Gene3D" id="2.60.120.260">
    <property type="entry name" value="Galactose-binding domain-like"/>
    <property type="match status" value="1"/>
</dbReference>
<organism evidence="4 5">
    <name type="scientific">Actinophytocola oryzae</name>
    <dbReference type="NCBI Taxonomy" id="502181"/>
    <lineage>
        <taxon>Bacteria</taxon>
        <taxon>Bacillati</taxon>
        <taxon>Actinomycetota</taxon>
        <taxon>Actinomycetes</taxon>
        <taxon>Pseudonocardiales</taxon>
        <taxon>Pseudonocardiaceae</taxon>
    </lineage>
</organism>